<dbReference type="GO" id="GO:0098609">
    <property type="term" value="P:cell-cell adhesion"/>
    <property type="evidence" value="ECO:0007669"/>
    <property type="project" value="InterPro"/>
</dbReference>
<evidence type="ECO:0000256" key="2">
    <source>
        <dbReference type="ARBA" id="ARBA00005462"/>
    </source>
</evidence>
<sequence>MPHTSVSTYAVPNEIQLEHGGTHSDELAKAKRVQQQVQMRLAEKCTSLPRVNGSSSHYASSEYGGSQTMKYSTYNPGFSSKSHMYTVGRTMAMPRMSQQRSFSSRSAVEMGPQQKVSLVGGGGGGVFLQDDMRMGGGQQSYQQVMMRSVSRPDPETLSLRSLRLHNMPPQASHMANWMAQAQIQNQEGSEGSLVSDRDATFQRQASYALSNGYTQVRQSAGSISAPTTMRRSLSGTLTRGGGVLVGGGGGEMETVQHYQSFKGPAHRTISRIANRNRMSMGSSVSGGSTLQHQGSMVGYGGAMNMSSSSQGFIHQQPSISRAMSVRSLHSVGKGVDVLDGQMGSLGNLSGFSNMDMSTAIHYLSTEDTDLQVQGAAYVQHECYHNNDSKNLVRQMKGIPLLVQLFNSENQEVQRYATGAMRNIIYENMDNKAALIETGGIPLLISALKEPDDELRKNITGILWNLSSKDSLKEKLARETLPELTDKILIPLSGSGESEVIQQTPSEADIFYNTTGCLRNLSSINEKTRDQMRGTSGLVDALVGYIKNSLQEGKVEDKGVENAMCVLRNLSYQLYSEMPPSILQRLEGPSRGQDTSRNDAIGCFTPKSKKAKDRQNQDLSTFTEVARQPKGQEWLWHPQIVGLYNRVLQRCEINTTTREAAAGALQNITAGDKRWASVLSRVALEQERMLPVVIDLLRTHSDSELRSLTGFLRNLSRHARDKNDMATKVVNSLVSKLPSDGHQKEPSSDAVVNICGALNNLVIGSMLAARDITFFDGLPKLMGIKNSHDNSPGKLKAAKAASTVLANMFQYKKLYKDYKQKGYTRPDFADMSI</sequence>
<keyword evidence="8" id="KW-1185">Reference proteome</keyword>
<proteinExistence type="inferred from homology"/>
<evidence type="ECO:0000256" key="6">
    <source>
        <dbReference type="PROSITE-ProRule" id="PRU00259"/>
    </source>
</evidence>
<evidence type="ECO:0000256" key="5">
    <source>
        <dbReference type="ARBA" id="ARBA00022949"/>
    </source>
</evidence>
<dbReference type="PANTHER" id="PTHR10372">
    <property type="entry name" value="PLAKOPHILLIN-RELATED"/>
    <property type="match status" value="1"/>
</dbReference>
<name>A0A8T3D3F0_9TELE</name>
<dbReference type="Pfam" id="PF00514">
    <property type="entry name" value="Arm"/>
    <property type="match status" value="2"/>
</dbReference>
<dbReference type="InterPro" id="IPR011989">
    <property type="entry name" value="ARM-like"/>
</dbReference>
<dbReference type="GO" id="GO:0005886">
    <property type="term" value="C:plasma membrane"/>
    <property type="evidence" value="ECO:0007669"/>
    <property type="project" value="TreeGrafter"/>
</dbReference>
<evidence type="ECO:0000313" key="8">
    <source>
        <dbReference type="Proteomes" id="UP000829720"/>
    </source>
</evidence>
<evidence type="ECO:0000256" key="1">
    <source>
        <dbReference type="ARBA" id="ARBA00004282"/>
    </source>
</evidence>
<evidence type="ECO:0000256" key="4">
    <source>
        <dbReference type="ARBA" id="ARBA00022889"/>
    </source>
</evidence>
<keyword evidence="3" id="KW-0677">Repeat</keyword>
<dbReference type="Gene3D" id="1.25.10.10">
    <property type="entry name" value="Leucine-rich Repeat Variant"/>
    <property type="match status" value="1"/>
</dbReference>
<dbReference type="GO" id="GO:0005634">
    <property type="term" value="C:nucleus"/>
    <property type="evidence" value="ECO:0007669"/>
    <property type="project" value="TreeGrafter"/>
</dbReference>
<comment type="subcellular location">
    <subcellularLocation>
        <location evidence="1">Cell junction</location>
    </subcellularLocation>
</comment>
<dbReference type="InterPro" id="IPR028435">
    <property type="entry name" value="Plakophilin/d_Catenin"/>
</dbReference>
<organism evidence="7 8">
    <name type="scientific">Albula goreensis</name>
    <dbReference type="NCBI Taxonomy" id="1534307"/>
    <lineage>
        <taxon>Eukaryota</taxon>
        <taxon>Metazoa</taxon>
        <taxon>Chordata</taxon>
        <taxon>Craniata</taxon>
        <taxon>Vertebrata</taxon>
        <taxon>Euteleostomi</taxon>
        <taxon>Actinopterygii</taxon>
        <taxon>Neopterygii</taxon>
        <taxon>Teleostei</taxon>
        <taxon>Albuliformes</taxon>
        <taxon>Albulidae</taxon>
        <taxon>Albula</taxon>
    </lineage>
</organism>
<keyword evidence="5" id="KW-0965">Cell junction</keyword>
<dbReference type="PROSITE" id="PS50176">
    <property type="entry name" value="ARM_REPEAT"/>
    <property type="match status" value="2"/>
</dbReference>
<dbReference type="AlphaFoldDB" id="A0A8T3D3F0"/>
<dbReference type="GO" id="GO:0005912">
    <property type="term" value="C:adherens junction"/>
    <property type="evidence" value="ECO:0007669"/>
    <property type="project" value="TreeGrafter"/>
</dbReference>
<comment type="caution">
    <text evidence="7">The sequence shown here is derived from an EMBL/GenBank/DDBJ whole genome shotgun (WGS) entry which is preliminary data.</text>
</comment>
<evidence type="ECO:0008006" key="9">
    <source>
        <dbReference type="Google" id="ProtNLM"/>
    </source>
</evidence>
<dbReference type="InterPro" id="IPR000225">
    <property type="entry name" value="Armadillo"/>
</dbReference>
<dbReference type="Proteomes" id="UP000829720">
    <property type="component" value="Unassembled WGS sequence"/>
</dbReference>
<dbReference type="InterPro" id="IPR016024">
    <property type="entry name" value="ARM-type_fold"/>
</dbReference>
<dbReference type="EMBL" id="JAERUA010000015">
    <property type="protein sequence ID" value="KAI1890147.1"/>
    <property type="molecule type" value="Genomic_DNA"/>
</dbReference>
<dbReference type="GO" id="GO:0005737">
    <property type="term" value="C:cytoplasm"/>
    <property type="evidence" value="ECO:0007669"/>
    <property type="project" value="TreeGrafter"/>
</dbReference>
<evidence type="ECO:0000313" key="7">
    <source>
        <dbReference type="EMBL" id="KAI1890147.1"/>
    </source>
</evidence>
<dbReference type="SUPFAM" id="SSF48371">
    <property type="entry name" value="ARM repeat"/>
    <property type="match status" value="1"/>
</dbReference>
<dbReference type="OrthoDB" id="3245100at2759"/>
<feature type="repeat" description="ARM" evidence="6">
    <location>
        <begin position="396"/>
        <end position="438"/>
    </location>
</feature>
<reference evidence="7" key="1">
    <citation type="submission" date="2021-01" db="EMBL/GenBank/DDBJ databases">
        <authorList>
            <person name="Zahm M."/>
            <person name="Roques C."/>
            <person name="Cabau C."/>
            <person name="Klopp C."/>
            <person name="Donnadieu C."/>
            <person name="Jouanno E."/>
            <person name="Lampietro C."/>
            <person name="Louis A."/>
            <person name="Herpin A."/>
            <person name="Echchiki A."/>
            <person name="Berthelot C."/>
            <person name="Parey E."/>
            <person name="Roest-Crollius H."/>
            <person name="Braasch I."/>
            <person name="Postlethwait J."/>
            <person name="Bobe J."/>
            <person name="Montfort J."/>
            <person name="Bouchez O."/>
            <person name="Begum T."/>
            <person name="Mejri S."/>
            <person name="Adams A."/>
            <person name="Chen W.-J."/>
            <person name="Guiguen Y."/>
        </authorList>
    </citation>
    <scope>NUCLEOTIDE SEQUENCE</scope>
    <source>
        <tissue evidence="7">Blood</tissue>
    </source>
</reference>
<accession>A0A8T3D3F0</accession>
<gene>
    <name evidence="7" type="ORF">AGOR_G00170680</name>
</gene>
<protein>
    <recommendedName>
        <fullName evidence="9">Plakophilin 3</fullName>
    </recommendedName>
</protein>
<dbReference type="SMART" id="SM00185">
    <property type="entry name" value="ARM"/>
    <property type="match status" value="5"/>
</dbReference>
<comment type="similarity">
    <text evidence="2">Belongs to the beta-catenin family.</text>
</comment>
<evidence type="ECO:0000256" key="3">
    <source>
        <dbReference type="ARBA" id="ARBA00022737"/>
    </source>
</evidence>
<dbReference type="PANTHER" id="PTHR10372:SF1">
    <property type="entry name" value="PLAKOPHILIN-3"/>
    <property type="match status" value="1"/>
</dbReference>
<keyword evidence="4" id="KW-0130">Cell adhesion</keyword>
<feature type="repeat" description="ARM" evidence="6">
    <location>
        <begin position="438"/>
        <end position="480"/>
    </location>
</feature>